<dbReference type="Proteomes" id="UP000887159">
    <property type="component" value="Unassembled WGS sequence"/>
</dbReference>
<accession>A0A8X6V232</accession>
<evidence type="ECO:0000313" key="2">
    <source>
        <dbReference type="EMBL" id="GFY01702.1"/>
    </source>
</evidence>
<comment type="caution">
    <text evidence="2">The sequence shown here is derived from an EMBL/GenBank/DDBJ whole genome shotgun (WGS) entry which is preliminary data.</text>
</comment>
<proteinExistence type="predicted"/>
<protein>
    <submittedName>
        <fullName evidence="2">Uncharacterized protein</fullName>
    </submittedName>
</protein>
<name>A0A8X6V232_TRICX</name>
<evidence type="ECO:0000256" key="1">
    <source>
        <dbReference type="SAM" id="MobiDB-lite"/>
    </source>
</evidence>
<dbReference type="AlphaFoldDB" id="A0A8X6V232"/>
<gene>
    <name evidence="2" type="ORF">TNCV_2608851</name>
</gene>
<dbReference type="EMBL" id="BMAU01021229">
    <property type="protein sequence ID" value="GFY01702.1"/>
    <property type="molecule type" value="Genomic_DNA"/>
</dbReference>
<evidence type="ECO:0000313" key="3">
    <source>
        <dbReference type="Proteomes" id="UP000887159"/>
    </source>
</evidence>
<sequence>MYVEHQSTCRQASEHVPRRLEREKHNWLWATADDVLSQLKKGASIRTQSKLFWKTPVDGGAVRPPEKQEMRGPSTNREFAQLRCLRLARTRFVRNGTMN</sequence>
<organism evidence="2 3">
    <name type="scientific">Trichonephila clavipes</name>
    <name type="common">Golden silk orbweaver</name>
    <name type="synonym">Nephila clavipes</name>
    <dbReference type="NCBI Taxonomy" id="2585209"/>
    <lineage>
        <taxon>Eukaryota</taxon>
        <taxon>Metazoa</taxon>
        <taxon>Ecdysozoa</taxon>
        <taxon>Arthropoda</taxon>
        <taxon>Chelicerata</taxon>
        <taxon>Arachnida</taxon>
        <taxon>Araneae</taxon>
        <taxon>Araneomorphae</taxon>
        <taxon>Entelegynae</taxon>
        <taxon>Araneoidea</taxon>
        <taxon>Nephilidae</taxon>
        <taxon>Trichonephila</taxon>
    </lineage>
</organism>
<reference evidence="2" key="1">
    <citation type="submission" date="2020-08" db="EMBL/GenBank/DDBJ databases">
        <title>Multicomponent nature underlies the extraordinary mechanical properties of spider dragline silk.</title>
        <authorList>
            <person name="Kono N."/>
            <person name="Nakamura H."/>
            <person name="Mori M."/>
            <person name="Yoshida Y."/>
            <person name="Ohtoshi R."/>
            <person name="Malay A.D."/>
            <person name="Moran D.A.P."/>
            <person name="Tomita M."/>
            <person name="Numata K."/>
            <person name="Arakawa K."/>
        </authorList>
    </citation>
    <scope>NUCLEOTIDE SEQUENCE</scope>
</reference>
<feature type="region of interest" description="Disordered" evidence="1">
    <location>
        <begin position="56"/>
        <end position="75"/>
    </location>
</feature>
<keyword evidence="3" id="KW-1185">Reference proteome</keyword>